<dbReference type="GO" id="GO:0008270">
    <property type="term" value="F:zinc ion binding"/>
    <property type="evidence" value="ECO:0007669"/>
    <property type="project" value="UniProtKB-KW"/>
</dbReference>
<evidence type="ECO:0000256" key="3">
    <source>
        <dbReference type="ARBA" id="ARBA00022737"/>
    </source>
</evidence>
<dbReference type="PROSITE" id="PS00028">
    <property type="entry name" value="ZINC_FINGER_C2H2_1"/>
    <property type="match status" value="3"/>
</dbReference>
<evidence type="ECO:0000256" key="4">
    <source>
        <dbReference type="ARBA" id="ARBA00022771"/>
    </source>
</evidence>
<evidence type="ECO:0000259" key="9">
    <source>
        <dbReference type="PROSITE" id="PS50157"/>
    </source>
</evidence>
<dbReference type="InterPro" id="IPR013087">
    <property type="entry name" value="Znf_C2H2_type"/>
</dbReference>
<dbReference type="PROSITE" id="PS50157">
    <property type="entry name" value="ZINC_FINGER_C2H2_2"/>
    <property type="match status" value="4"/>
</dbReference>
<accession>A0A8S4N178</accession>
<protein>
    <recommendedName>
        <fullName evidence="9">C2H2-type domain-containing protein</fullName>
    </recommendedName>
</protein>
<feature type="region of interest" description="Disordered" evidence="8">
    <location>
        <begin position="578"/>
        <end position="618"/>
    </location>
</feature>
<evidence type="ECO:0000256" key="5">
    <source>
        <dbReference type="ARBA" id="ARBA00022833"/>
    </source>
</evidence>
<feature type="region of interest" description="Disordered" evidence="8">
    <location>
        <begin position="173"/>
        <end position="210"/>
    </location>
</feature>
<dbReference type="PANTHER" id="PTHR24406">
    <property type="entry name" value="TRANSCRIPTIONAL REPRESSOR CTCFL-RELATED"/>
    <property type="match status" value="1"/>
</dbReference>
<keyword evidence="11" id="KW-1185">Reference proteome</keyword>
<dbReference type="Gene3D" id="3.30.160.60">
    <property type="entry name" value="Classic Zinc Finger"/>
    <property type="match status" value="4"/>
</dbReference>
<comment type="subcellular location">
    <subcellularLocation>
        <location evidence="1">Nucleus</location>
    </subcellularLocation>
</comment>
<feature type="domain" description="C2H2-type" evidence="9">
    <location>
        <begin position="724"/>
        <end position="751"/>
    </location>
</feature>
<feature type="region of interest" description="Disordered" evidence="8">
    <location>
        <begin position="226"/>
        <end position="259"/>
    </location>
</feature>
<feature type="compositionally biased region" description="Polar residues" evidence="8">
    <location>
        <begin position="228"/>
        <end position="237"/>
    </location>
</feature>
<dbReference type="EMBL" id="CAIIXF020000001">
    <property type="protein sequence ID" value="CAH1774873.1"/>
    <property type="molecule type" value="Genomic_DNA"/>
</dbReference>
<comment type="caution">
    <text evidence="10">The sequence shown here is derived from an EMBL/GenBank/DDBJ whole genome shotgun (WGS) entry which is preliminary data.</text>
</comment>
<keyword evidence="3" id="KW-0677">Repeat</keyword>
<feature type="compositionally biased region" description="Acidic residues" evidence="8">
    <location>
        <begin position="589"/>
        <end position="614"/>
    </location>
</feature>
<gene>
    <name evidence="10" type="ORF">OFUS_LOCUS2247</name>
</gene>
<dbReference type="InterPro" id="IPR036236">
    <property type="entry name" value="Znf_C2H2_sf"/>
</dbReference>
<evidence type="ECO:0000256" key="8">
    <source>
        <dbReference type="SAM" id="MobiDB-lite"/>
    </source>
</evidence>
<keyword evidence="5" id="KW-0862">Zinc</keyword>
<sequence>MAAQEANIPKPMELGKQISAALMKQTTSSLSTPTAESNAATALASLSSSSTITSTSSGSSTTSTKPTPQANITKSAANQISLASSPGLMTNSTIKPGMPILFPIKPNVPLILPKAAPNMTYQIIKTLPNPATTIVVPRTILPKSRDPKVDIRMVTQASVSDIIRDHTFTTKVKSKPIVKQEPVDNSGETTQTSPTKATPSDVPKPPKGLTELGKQISQAIAKQGIKLPSSTGSQAAQVSPPDGSVKTEPTENSSVKKPPTVKQLLDNNTSKIIILEPNKAPTTITFTNITLPKRAKMVKFFQKGINDLNPEQSKPVGDSKIIILQPNKDATTLTLSDCVIPSKREILDFFGNEVGSGGRKRGRKRGITHKLWPTKSPTKNQDTVPEKKAKPGEELVVFQSKEKDKLSLEIEKYIRPCFQCTLCPLSAPGSVSTSVEKIKEHIIDSHTEIFGAAKEKLMKDSKFDERTFWASFTAKRMKYLRKKNQRNVRKQKKRKPSSNLIVPTVTSKAITPIAKSLAPNQKLKPTIFFVPKSATDKSPADTLKNLADISTKALSKGNASLEEITQELYSDPELGNAIKGLLDTKPPSDYDDNYDEDDDSAMEDDDEEEHDDEFTEYKPKKKGSEFKITCCGMTFDAGSKGEHDRIHHRFKSKIKCTQCSDAYFDSLQSLRPHLWSHHNVKCQDLDALKTFTGTMYVYICSTCNYAAKTRLEVNEHVRNEHEESLCDICGVSCKTKTAMYNHKKTHEEAREENFCRECNKQLSSKKAFKAHNDRVHLKMRPHKCKECGEFFYAPRLLVVHMRSHTGERPFKCGLCGKGFTAKTYAVAHHKRCVENNVKNNQGPQNARNQDVYYEKVGGGNKNNHHMNPIPQQTINQPQMARMPEPPTQITRTPDPPPPQPMPIPRSTDVYYESGYGYSGPANQPVYEPRYTNTQTYHPPIHPHHQHPGKGKKYLNI</sequence>
<dbReference type="AlphaFoldDB" id="A0A8S4N178"/>
<dbReference type="InterPro" id="IPR050888">
    <property type="entry name" value="ZnF_C2H2-type_TF"/>
</dbReference>
<evidence type="ECO:0000256" key="2">
    <source>
        <dbReference type="ARBA" id="ARBA00022723"/>
    </source>
</evidence>
<organism evidence="10 11">
    <name type="scientific">Owenia fusiformis</name>
    <name type="common">Polychaete worm</name>
    <dbReference type="NCBI Taxonomy" id="6347"/>
    <lineage>
        <taxon>Eukaryota</taxon>
        <taxon>Metazoa</taxon>
        <taxon>Spiralia</taxon>
        <taxon>Lophotrochozoa</taxon>
        <taxon>Annelida</taxon>
        <taxon>Polychaeta</taxon>
        <taxon>Sedentaria</taxon>
        <taxon>Canalipalpata</taxon>
        <taxon>Sabellida</taxon>
        <taxon>Oweniida</taxon>
        <taxon>Oweniidae</taxon>
        <taxon>Owenia</taxon>
    </lineage>
</organism>
<feature type="domain" description="C2H2-type" evidence="9">
    <location>
        <begin position="810"/>
        <end position="839"/>
    </location>
</feature>
<evidence type="ECO:0000313" key="10">
    <source>
        <dbReference type="EMBL" id="CAH1774873.1"/>
    </source>
</evidence>
<dbReference type="FunFam" id="3.30.160.60:FF:000446">
    <property type="entry name" value="Zinc finger protein"/>
    <property type="match status" value="2"/>
</dbReference>
<name>A0A8S4N178_OWEFU</name>
<keyword evidence="4 7" id="KW-0863">Zinc-finger</keyword>
<feature type="compositionally biased region" description="Polar residues" evidence="8">
    <location>
        <begin position="186"/>
        <end position="198"/>
    </location>
</feature>
<reference evidence="10" key="1">
    <citation type="submission" date="2022-03" db="EMBL/GenBank/DDBJ databases">
        <authorList>
            <person name="Martin C."/>
        </authorList>
    </citation>
    <scope>NUCLEOTIDE SEQUENCE</scope>
</reference>
<evidence type="ECO:0000256" key="7">
    <source>
        <dbReference type="PROSITE-ProRule" id="PRU00042"/>
    </source>
</evidence>
<feature type="region of interest" description="Disordered" evidence="8">
    <location>
        <begin position="46"/>
        <end position="71"/>
    </location>
</feature>
<proteinExistence type="predicted"/>
<dbReference type="Proteomes" id="UP000749559">
    <property type="component" value="Unassembled WGS sequence"/>
</dbReference>
<feature type="compositionally biased region" description="Low complexity" evidence="8">
    <location>
        <begin position="46"/>
        <end position="64"/>
    </location>
</feature>
<evidence type="ECO:0000313" key="11">
    <source>
        <dbReference type="Proteomes" id="UP000749559"/>
    </source>
</evidence>
<feature type="domain" description="C2H2-type" evidence="9">
    <location>
        <begin position="753"/>
        <end position="781"/>
    </location>
</feature>
<dbReference type="GO" id="GO:0005634">
    <property type="term" value="C:nucleus"/>
    <property type="evidence" value="ECO:0007669"/>
    <property type="project" value="UniProtKB-SubCell"/>
</dbReference>
<dbReference type="SMART" id="SM00355">
    <property type="entry name" value="ZnF_C2H2"/>
    <property type="match status" value="7"/>
</dbReference>
<dbReference type="Pfam" id="PF00096">
    <property type="entry name" value="zf-C2H2"/>
    <property type="match status" value="1"/>
</dbReference>
<evidence type="ECO:0000256" key="1">
    <source>
        <dbReference type="ARBA" id="ARBA00004123"/>
    </source>
</evidence>
<keyword evidence="2" id="KW-0479">Metal-binding</keyword>
<dbReference type="SUPFAM" id="SSF57667">
    <property type="entry name" value="beta-beta-alpha zinc fingers"/>
    <property type="match status" value="2"/>
</dbReference>
<evidence type="ECO:0000256" key="6">
    <source>
        <dbReference type="ARBA" id="ARBA00023242"/>
    </source>
</evidence>
<feature type="domain" description="C2H2-type" evidence="9">
    <location>
        <begin position="782"/>
        <end position="809"/>
    </location>
</feature>
<feature type="region of interest" description="Disordered" evidence="8">
    <location>
        <begin position="878"/>
        <end position="901"/>
    </location>
</feature>
<keyword evidence="6" id="KW-0539">Nucleus</keyword>